<accession>F9WFE1</accession>
<dbReference type="Proteomes" id="UP000000702">
    <property type="component" value="Unassembled WGS sequence"/>
</dbReference>
<name>F9WFE1_TRYCI</name>
<evidence type="ECO:0000313" key="1">
    <source>
        <dbReference type="EMBL" id="CCD16009.1"/>
    </source>
</evidence>
<keyword evidence="2" id="KW-1185">Reference proteome</keyword>
<reference evidence="1 2" key="2">
    <citation type="journal article" date="2012" name="Proc. Natl. Acad. Sci. U.S.A.">
        <title>Antigenic diversity is generated by distinct evolutionary mechanisms in African trypanosome species.</title>
        <authorList>
            <person name="Jackson A.P."/>
            <person name="Berry A."/>
            <person name="Aslett M."/>
            <person name="Allison H.C."/>
            <person name="Burton P."/>
            <person name="Vavrova-Anderson J."/>
            <person name="Brown R."/>
            <person name="Browne H."/>
            <person name="Corton N."/>
            <person name="Hauser H."/>
            <person name="Gamble J."/>
            <person name="Gilderthorp R."/>
            <person name="Marcello L."/>
            <person name="McQuillan J."/>
            <person name="Otto T.D."/>
            <person name="Quail M.A."/>
            <person name="Sanders M.J."/>
            <person name="van Tonder A."/>
            <person name="Ginger M.L."/>
            <person name="Field M.C."/>
            <person name="Barry J.D."/>
            <person name="Hertz-Fowler C."/>
            <person name="Berriman M."/>
        </authorList>
    </citation>
    <scope>NUCLEOTIDE SEQUENCE [LARGE SCALE GENOMIC DNA]</scope>
    <source>
        <strain evidence="1 2">IL3000</strain>
    </source>
</reference>
<dbReference type="OMA" id="WWFVISA"/>
<reference evidence="2" key="1">
    <citation type="submission" date="2011-07" db="EMBL/GenBank/DDBJ databases">
        <title>Divergent evolution of antigenic variation in African trypanosomes.</title>
        <authorList>
            <person name="Jackson A.P."/>
            <person name="Berry A."/>
            <person name="Allison H.C."/>
            <person name="Burton P."/>
            <person name="Anderson J."/>
            <person name="Aslett M."/>
            <person name="Brown R."/>
            <person name="Corton N."/>
            <person name="Harris D."/>
            <person name="Hauser H."/>
            <person name="Gamble J."/>
            <person name="Gilderthorp R."/>
            <person name="McQuillan J."/>
            <person name="Quail M.A."/>
            <person name="Sanders M."/>
            <person name="Van Tonder A."/>
            <person name="Ginger M.L."/>
            <person name="Donelson J.E."/>
            <person name="Field M.C."/>
            <person name="Barry J.D."/>
            <person name="Berriman M."/>
            <person name="Hertz-Fowler C."/>
        </authorList>
    </citation>
    <scope>NUCLEOTIDE SEQUENCE [LARGE SCALE GENOMIC DNA]</scope>
    <source>
        <strain evidence="2">IL3000</strain>
    </source>
</reference>
<dbReference type="AlphaFoldDB" id="F9WFE1"/>
<dbReference type="VEuPathDB" id="TriTrypDB:TcIL3000_0_09800"/>
<protein>
    <submittedName>
        <fullName evidence="1">WGS project CAEQ00000000 data, annotated contig 375</fullName>
    </submittedName>
</protein>
<proteinExistence type="predicted"/>
<organism evidence="1 2">
    <name type="scientific">Trypanosoma congolense (strain IL3000)</name>
    <dbReference type="NCBI Taxonomy" id="1068625"/>
    <lineage>
        <taxon>Eukaryota</taxon>
        <taxon>Discoba</taxon>
        <taxon>Euglenozoa</taxon>
        <taxon>Kinetoplastea</taxon>
        <taxon>Metakinetoplastina</taxon>
        <taxon>Trypanosomatida</taxon>
        <taxon>Trypanosomatidae</taxon>
        <taxon>Trypanosoma</taxon>
        <taxon>Nannomonas</taxon>
    </lineage>
</organism>
<comment type="caution">
    <text evidence="1">The sequence shown here is derived from an EMBL/GenBank/DDBJ whole genome shotgun (WGS) entry which is preliminary data.</text>
</comment>
<evidence type="ECO:0000313" key="2">
    <source>
        <dbReference type="Proteomes" id="UP000000702"/>
    </source>
</evidence>
<dbReference type="EMBL" id="CAEQ01002132">
    <property type="protein sequence ID" value="CCD16009.1"/>
    <property type="molecule type" value="Genomic_DNA"/>
</dbReference>
<sequence length="162" mass="18126">MDSLNKQLNCILGFQHGNFADDLTIVCTSADLSAIQQTIQHGFDCIMRWSEDHYMEVSAEKTGYTLFAARETNLLSLKVGEAVLKKVRTPKLLGLTMQPHKGLSKHVEGAKAVADARLLQLRAVVSPEWGPEREKLRAFYRALVQAKVCYGMASWWFVISAV</sequence>
<gene>
    <name evidence="1" type="ORF">TCIL3000_0_09800</name>
</gene>